<dbReference type="GO" id="GO:0000422">
    <property type="term" value="P:autophagy of mitochondrion"/>
    <property type="evidence" value="ECO:0007669"/>
    <property type="project" value="TreeGrafter"/>
</dbReference>
<dbReference type="PANTHER" id="PTHR24348">
    <property type="entry name" value="SERINE/THREONINE-PROTEIN KINASE UNC-51-RELATED"/>
    <property type="match status" value="1"/>
</dbReference>
<dbReference type="GO" id="GO:0061709">
    <property type="term" value="P:reticulophagy"/>
    <property type="evidence" value="ECO:0007669"/>
    <property type="project" value="TreeGrafter"/>
</dbReference>
<reference evidence="15" key="1">
    <citation type="submission" date="2020-01" db="EMBL/GenBank/DDBJ databases">
        <authorList>
            <consortium name="DOE Joint Genome Institute"/>
            <person name="Haridas S."/>
            <person name="Albert R."/>
            <person name="Binder M."/>
            <person name="Bloem J."/>
            <person name="Labutti K."/>
            <person name="Salamov A."/>
            <person name="Andreopoulos B."/>
            <person name="Baker S.E."/>
            <person name="Barry K."/>
            <person name="Bills G."/>
            <person name="Bluhm B.H."/>
            <person name="Cannon C."/>
            <person name="Castanera R."/>
            <person name="Culley D.E."/>
            <person name="Daum C."/>
            <person name="Ezra D."/>
            <person name="Gonzalez J.B."/>
            <person name="Henrissat B."/>
            <person name="Kuo A."/>
            <person name="Liang C."/>
            <person name="Lipzen A."/>
            <person name="Lutzoni F."/>
            <person name="Magnuson J."/>
            <person name="Mondo S."/>
            <person name="Nolan M."/>
            <person name="Ohm R."/>
            <person name="Pangilinan J."/>
            <person name="Park H.-J."/>
            <person name="Ramirez L."/>
            <person name="Alfaro M."/>
            <person name="Sun H."/>
            <person name="Tritt A."/>
            <person name="Yoshinaga Y."/>
            <person name="Zwiers L.-H."/>
            <person name="Turgeon B.G."/>
            <person name="Goodwin S.B."/>
            <person name="Spatafora J.W."/>
            <person name="Crous P.W."/>
            <person name="Grigoriev I.V."/>
        </authorList>
    </citation>
    <scope>NUCLEOTIDE SEQUENCE</scope>
    <source>
        <strain evidence="15">CBS 342.82</strain>
    </source>
</reference>
<organism evidence="15">
    <name type="scientific">Dissoconium aciculare CBS 342.82</name>
    <dbReference type="NCBI Taxonomy" id="1314786"/>
    <lineage>
        <taxon>Eukaryota</taxon>
        <taxon>Fungi</taxon>
        <taxon>Dikarya</taxon>
        <taxon>Ascomycota</taxon>
        <taxon>Pezizomycotina</taxon>
        <taxon>Dothideomycetes</taxon>
        <taxon>Dothideomycetidae</taxon>
        <taxon>Mycosphaerellales</taxon>
        <taxon>Dissoconiaceae</taxon>
        <taxon>Dissoconium</taxon>
    </lineage>
</organism>
<dbReference type="OrthoDB" id="4062651at2759"/>
<dbReference type="GO" id="GO:0005829">
    <property type="term" value="C:cytosol"/>
    <property type="evidence" value="ECO:0007669"/>
    <property type="project" value="TreeGrafter"/>
</dbReference>
<keyword evidence="4" id="KW-0808">Transferase</keyword>
<comment type="subcellular location">
    <subcellularLocation>
        <location evidence="1">Preautophagosomal structure membrane</location>
        <topology evidence="1">Peripheral membrane protein</topology>
    </subcellularLocation>
</comment>
<protein>
    <recommendedName>
        <fullName evidence="2">non-specific serine/threonine protein kinase</fullName>
        <ecNumber evidence="2">2.7.11.1</ecNumber>
    </recommendedName>
    <alternativeName>
        <fullName evidence="9">Autophagy-related protein 1</fullName>
    </alternativeName>
</protein>
<dbReference type="PROSITE" id="PS00108">
    <property type="entry name" value="PROTEIN_KINASE_ST"/>
    <property type="match status" value="1"/>
</dbReference>
<evidence type="ECO:0000256" key="3">
    <source>
        <dbReference type="ARBA" id="ARBA00022527"/>
    </source>
</evidence>
<reference evidence="15" key="2">
    <citation type="submission" date="2020-04" db="EMBL/GenBank/DDBJ databases">
        <authorList>
            <consortium name="NCBI Genome Project"/>
        </authorList>
    </citation>
    <scope>NUCLEOTIDE SEQUENCE</scope>
    <source>
        <strain evidence="15">CBS 342.82</strain>
    </source>
</reference>
<accession>A0A6J3M3I6</accession>
<keyword evidence="6" id="KW-0418">Kinase</keyword>
<reference evidence="15" key="3">
    <citation type="submission" date="2025-08" db="UniProtKB">
        <authorList>
            <consortium name="RefSeq"/>
        </authorList>
    </citation>
    <scope>IDENTIFICATION</scope>
    <source>
        <strain evidence="15">CBS 342.82</strain>
    </source>
</reference>
<dbReference type="SUPFAM" id="SSF56112">
    <property type="entry name" value="Protein kinase-like (PK-like)"/>
    <property type="match status" value="1"/>
</dbReference>
<dbReference type="GeneID" id="54359234"/>
<keyword evidence="14" id="KW-1185">Reference proteome</keyword>
<gene>
    <name evidence="15" type="ORF">K489DRAFT_320133</name>
</gene>
<name>A0A6J3M3I6_9PEZI</name>
<comment type="catalytic activity">
    <reaction evidence="10">
        <text>L-threonyl-[protein] + ATP = O-phospho-L-threonyl-[protein] + ADP + H(+)</text>
        <dbReference type="Rhea" id="RHEA:46608"/>
        <dbReference type="Rhea" id="RHEA-COMP:11060"/>
        <dbReference type="Rhea" id="RHEA-COMP:11605"/>
        <dbReference type="ChEBI" id="CHEBI:15378"/>
        <dbReference type="ChEBI" id="CHEBI:30013"/>
        <dbReference type="ChEBI" id="CHEBI:30616"/>
        <dbReference type="ChEBI" id="CHEBI:61977"/>
        <dbReference type="ChEBI" id="CHEBI:456216"/>
        <dbReference type="EC" id="2.7.11.1"/>
    </reaction>
</comment>
<feature type="compositionally biased region" description="Polar residues" evidence="12">
    <location>
        <begin position="1"/>
        <end position="10"/>
    </location>
</feature>
<feature type="region of interest" description="Disordered" evidence="12">
    <location>
        <begin position="1"/>
        <end position="23"/>
    </location>
</feature>
<dbReference type="GO" id="GO:0042594">
    <property type="term" value="P:response to starvation"/>
    <property type="evidence" value="ECO:0007669"/>
    <property type="project" value="TreeGrafter"/>
</dbReference>
<dbReference type="GO" id="GO:0000045">
    <property type="term" value="P:autophagosome assembly"/>
    <property type="evidence" value="ECO:0007669"/>
    <property type="project" value="TreeGrafter"/>
</dbReference>
<dbReference type="EC" id="2.7.11.1" evidence="2"/>
<evidence type="ECO:0000256" key="9">
    <source>
        <dbReference type="ARBA" id="ARBA00030237"/>
    </source>
</evidence>
<dbReference type="InterPro" id="IPR011009">
    <property type="entry name" value="Kinase-like_dom_sf"/>
</dbReference>
<dbReference type="Proteomes" id="UP000504637">
    <property type="component" value="Unplaced"/>
</dbReference>
<evidence type="ECO:0000256" key="10">
    <source>
        <dbReference type="ARBA" id="ARBA00047899"/>
    </source>
</evidence>
<evidence type="ECO:0000313" key="14">
    <source>
        <dbReference type="Proteomes" id="UP000504637"/>
    </source>
</evidence>
<evidence type="ECO:0000313" key="15">
    <source>
        <dbReference type="RefSeq" id="XP_033459100.1"/>
    </source>
</evidence>
<keyword evidence="8" id="KW-0072">Autophagy</keyword>
<dbReference type="GO" id="GO:0034045">
    <property type="term" value="C:phagophore assembly site membrane"/>
    <property type="evidence" value="ECO:0007669"/>
    <property type="project" value="UniProtKB-SubCell"/>
</dbReference>
<evidence type="ECO:0000256" key="11">
    <source>
        <dbReference type="ARBA" id="ARBA00048679"/>
    </source>
</evidence>
<comment type="catalytic activity">
    <reaction evidence="11">
        <text>L-seryl-[protein] + ATP = O-phospho-L-seryl-[protein] + ADP + H(+)</text>
        <dbReference type="Rhea" id="RHEA:17989"/>
        <dbReference type="Rhea" id="RHEA-COMP:9863"/>
        <dbReference type="Rhea" id="RHEA-COMP:11604"/>
        <dbReference type="ChEBI" id="CHEBI:15378"/>
        <dbReference type="ChEBI" id="CHEBI:29999"/>
        <dbReference type="ChEBI" id="CHEBI:30616"/>
        <dbReference type="ChEBI" id="CHEBI:83421"/>
        <dbReference type="ChEBI" id="CHEBI:456216"/>
        <dbReference type="EC" id="2.7.11.1"/>
    </reaction>
</comment>
<dbReference type="GO" id="GO:0034727">
    <property type="term" value="P:piecemeal microautophagy of the nucleus"/>
    <property type="evidence" value="ECO:0007669"/>
    <property type="project" value="TreeGrafter"/>
</dbReference>
<evidence type="ECO:0000256" key="12">
    <source>
        <dbReference type="SAM" id="MobiDB-lite"/>
    </source>
</evidence>
<dbReference type="GO" id="GO:0005524">
    <property type="term" value="F:ATP binding"/>
    <property type="evidence" value="ECO:0007669"/>
    <property type="project" value="UniProtKB-KW"/>
</dbReference>
<evidence type="ECO:0000256" key="1">
    <source>
        <dbReference type="ARBA" id="ARBA00004623"/>
    </source>
</evidence>
<dbReference type="GO" id="GO:0010506">
    <property type="term" value="P:regulation of autophagy"/>
    <property type="evidence" value="ECO:0007669"/>
    <property type="project" value="InterPro"/>
</dbReference>
<dbReference type="InterPro" id="IPR008271">
    <property type="entry name" value="Ser/Thr_kinase_AS"/>
</dbReference>
<evidence type="ECO:0000256" key="7">
    <source>
        <dbReference type="ARBA" id="ARBA00022840"/>
    </source>
</evidence>
<dbReference type="InterPro" id="IPR000719">
    <property type="entry name" value="Prot_kinase_dom"/>
</dbReference>
<keyword evidence="7" id="KW-0067">ATP-binding</keyword>
<dbReference type="RefSeq" id="XP_033459100.1">
    <property type="nucleotide sequence ID" value="XM_033601434.1"/>
</dbReference>
<keyword evidence="3" id="KW-0723">Serine/threonine-protein kinase</keyword>
<dbReference type="SMART" id="SM00220">
    <property type="entry name" value="S_TKc"/>
    <property type="match status" value="1"/>
</dbReference>
<dbReference type="PANTHER" id="PTHR24348:SF22">
    <property type="entry name" value="NON-SPECIFIC SERINE_THREONINE PROTEIN KINASE"/>
    <property type="match status" value="1"/>
</dbReference>
<keyword evidence="5" id="KW-0547">Nucleotide-binding</keyword>
<dbReference type="AlphaFoldDB" id="A0A6J3M3I6"/>
<feature type="region of interest" description="Disordered" evidence="12">
    <location>
        <begin position="410"/>
        <end position="433"/>
    </location>
</feature>
<dbReference type="GO" id="GO:0005776">
    <property type="term" value="C:autophagosome"/>
    <property type="evidence" value="ECO:0007669"/>
    <property type="project" value="TreeGrafter"/>
</dbReference>
<sequence length="433" mass="48879">MGRTASTRGVTFQEDGLPPPYITRRVNSARRSSIYSRTSETGNYEEGVDEGVGSKARKLSVKVADADLQVGETPLHEHFGLFSRKGKQEIGEGGAAVVRLMKSKADGDNERVVAVKEFRPRDCAEEDEYDYERKIKSEYAIAKACVHPNIVKSLWLCTDHGKWFHVMEYCQLGDLNDLIAKDFFSLTDRLCMFKQLIRGVDYLHSRGIAHRDLKSENLLVTKDGCLKIADFGTGEVFSGPHPGMRNCRRQSIADPDAPIQTCQPGWVGSHPYMAPEIYQRTGPYDPRAADLWSVGIVLVTLLFNVTLWQGAGPEHNNYNIYVGTWDKWRQVFPDAEICEGRPLPEFSNTKHFKAFKDPATKRILFGMLHPDPSMRWTAQQVLDSKAVTDYECCQQDGYSDNIKTRQKKALHDHRPPDQRVKKGVFGLHPASPC</sequence>
<dbReference type="PROSITE" id="PS50011">
    <property type="entry name" value="PROTEIN_KINASE_DOM"/>
    <property type="match status" value="1"/>
</dbReference>
<dbReference type="GO" id="GO:0004674">
    <property type="term" value="F:protein serine/threonine kinase activity"/>
    <property type="evidence" value="ECO:0007669"/>
    <property type="project" value="UniProtKB-KW"/>
</dbReference>
<evidence type="ECO:0000256" key="8">
    <source>
        <dbReference type="ARBA" id="ARBA00023006"/>
    </source>
</evidence>
<proteinExistence type="predicted"/>
<dbReference type="InterPro" id="IPR045269">
    <property type="entry name" value="Atg1-like"/>
</dbReference>
<evidence type="ECO:0000256" key="5">
    <source>
        <dbReference type="ARBA" id="ARBA00022741"/>
    </source>
</evidence>
<evidence type="ECO:0000259" key="13">
    <source>
        <dbReference type="PROSITE" id="PS50011"/>
    </source>
</evidence>
<dbReference type="Gene3D" id="1.10.510.10">
    <property type="entry name" value="Transferase(Phosphotransferase) domain 1"/>
    <property type="match status" value="1"/>
</dbReference>
<dbReference type="Pfam" id="PF00069">
    <property type="entry name" value="Pkinase"/>
    <property type="match status" value="1"/>
</dbReference>
<evidence type="ECO:0000256" key="6">
    <source>
        <dbReference type="ARBA" id="ARBA00022777"/>
    </source>
</evidence>
<feature type="domain" description="Protein kinase" evidence="13">
    <location>
        <begin position="84"/>
        <end position="387"/>
    </location>
</feature>
<evidence type="ECO:0000256" key="4">
    <source>
        <dbReference type="ARBA" id="ARBA00022679"/>
    </source>
</evidence>
<evidence type="ECO:0000256" key="2">
    <source>
        <dbReference type="ARBA" id="ARBA00012513"/>
    </source>
</evidence>